<dbReference type="AlphaFoldDB" id="A0A1F7SHR7"/>
<keyword evidence="1" id="KW-0472">Membrane</keyword>
<evidence type="ECO:0000259" key="2">
    <source>
        <dbReference type="Pfam" id="PF13472"/>
    </source>
</evidence>
<dbReference type="Proteomes" id="UP000178082">
    <property type="component" value="Unassembled WGS sequence"/>
</dbReference>
<keyword evidence="1" id="KW-0812">Transmembrane</keyword>
<reference evidence="3 4" key="1">
    <citation type="journal article" date="2016" name="Nat. Commun.">
        <title>Thousands of microbial genomes shed light on interconnected biogeochemical processes in an aquifer system.</title>
        <authorList>
            <person name="Anantharaman K."/>
            <person name="Brown C.T."/>
            <person name="Hug L.A."/>
            <person name="Sharon I."/>
            <person name="Castelle C.J."/>
            <person name="Probst A.J."/>
            <person name="Thomas B.C."/>
            <person name="Singh A."/>
            <person name="Wilkins M.J."/>
            <person name="Karaoz U."/>
            <person name="Brodie E.L."/>
            <person name="Williams K.H."/>
            <person name="Hubbard S.S."/>
            <person name="Banfield J.F."/>
        </authorList>
    </citation>
    <scope>NUCLEOTIDE SEQUENCE [LARGE SCALE GENOMIC DNA]</scope>
</reference>
<dbReference type="InterPro" id="IPR051532">
    <property type="entry name" value="Ester_Hydrolysis_Enzymes"/>
</dbReference>
<sequence length="389" mass="45664">MHSQVDYITYADQLFFQYSKWVLFLSLTIVLVSFIVYMAIFFGIFKELTLSICTTILFLLLLEVFFRLFSISGYHLPRTRQWSHALLSKSERLPCVSIQFKPYSTFRFQYDNNPRGYFDKDNGITYRLNNYGFRDHDYNQEKPEGVKRIIVLGDSFAFGEGVRQEHTFCNRLEQLLSKVGFSVEVLNFSVSGWGTRAEICYLKNMAMKFSPDLILVAYVLNDADYAGKLDVWEEFIRQYEKSSLRFSYLFSYTYAKTAQRLYVKSYVENMTNFSIKETYKWTFSFRQLDQGKKLADSHGVQFAVIILPFMYDLTHSHPFLPIHHMIEEHCKQSNIPVYDLLPVFIGHDYVQLWVHSSDPHPNEKGHKIIAKALADFVITKKLLESPKND</sequence>
<evidence type="ECO:0000313" key="3">
    <source>
        <dbReference type="EMBL" id="OGL52774.1"/>
    </source>
</evidence>
<evidence type="ECO:0000256" key="1">
    <source>
        <dbReference type="SAM" id="Phobius"/>
    </source>
</evidence>
<feature type="domain" description="SGNH hydrolase-type esterase" evidence="2">
    <location>
        <begin position="151"/>
        <end position="368"/>
    </location>
</feature>
<feature type="transmembrane region" description="Helical" evidence="1">
    <location>
        <begin position="21"/>
        <end position="42"/>
    </location>
</feature>
<evidence type="ECO:0000313" key="4">
    <source>
        <dbReference type="Proteomes" id="UP000178082"/>
    </source>
</evidence>
<comment type="caution">
    <text evidence="3">The sequence shown here is derived from an EMBL/GenBank/DDBJ whole genome shotgun (WGS) entry which is preliminary data.</text>
</comment>
<proteinExistence type="predicted"/>
<dbReference type="CDD" id="cd00229">
    <property type="entry name" value="SGNH_hydrolase"/>
    <property type="match status" value="1"/>
</dbReference>
<name>A0A1F7SHR7_9BACT</name>
<dbReference type="SUPFAM" id="SSF52266">
    <property type="entry name" value="SGNH hydrolase"/>
    <property type="match status" value="1"/>
</dbReference>
<dbReference type="PANTHER" id="PTHR30383">
    <property type="entry name" value="THIOESTERASE 1/PROTEASE 1/LYSOPHOSPHOLIPASE L1"/>
    <property type="match status" value="1"/>
</dbReference>
<accession>A0A1F7SHR7</accession>
<dbReference type="Pfam" id="PF13472">
    <property type="entry name" value="Lipase_GDSL_2"/>
    <property type="match status" value="1"/>
</dbReference>
<organism evidence="3 4">
    <name type="scientific">Candidatus Schekmanbacteria bacterium RIFCSPLOWO2_12_FULL_38_15</name>
    <dbReference type="NCBI Taxonomy" id="1817883"/>
    <lineage>
        <taxon>Bacteria</taxon>
        <taxon>Candidatus Schekmaniibacteriota</taxon>
    </lineage>
</organism>
<dbReference type="EMBL" id="MGDI01000029">
    <property type="protein sequence ID" value="OGL52774.1"/>
    <property type="molecule type" value="Genomic_DNA"/>
</dbReference>
<dbReference type="Gene3D" id="3.40.50.1110">
    <property type="entry name" value="SGNH hydrolase"/>
    <property type="match status" value="1"/>
</dbReference>
<keyword evidence="1" id="KW-1133">Transmembrane helix</keyword>
<dbReference type="InterPro" id="IPR036514">
    <property type="entry name" value="SGNH_hydro_sf"/>
</dbReference>
<dbReference type="InterPro" id="IPR013830">
    <property type="entry name" value="SGNH_hydro"/>
</dbReference>
<feature type="transmembrane region" description="Helical" evidence="1">
    <location>
        <begin position="48"/>
        <end position="70"/>
    </location>
</feature>
<protein>
    <recommendedName>
        <fullName evidence="2">SGNH hydrolase-type esterase domain-containing protein</fullName>
    </recommendedName>
</protein>
<gene>
    <name evidence="3" type="ORF">A3G31_00030</name>
</gene>
<dbReference type="STRING" id="1817883.A3G31_00030"/>